<dbReference type="PANTHER" id="PTHR37387:SF1">
    <property type="entry name" value="PROTEIN SAMBA"/>
    <property type="match status" value="1"/>
</dbReference>
<evidence type="ECO:0000313" key="1">
    <source>
        <dbReference type="EMBL" id="KAE9596926.1"/>
    </source>
</evidence>
<dbReference type="GO" id="GO:0046621">
    <property type="term" value="P:negative regulation of organ growth"/>
    <property type="evidence" value="ECO:0007669"/>
    <property type="project" value="InterPro"/>
</dbReference>
<dbReference type="GO" id="GO:0010997">
    <property type="term" value="F:anaphase-promoting complex binding"/>
    <property type="evidence" value="ECO:0007669"/>
    <property type="project" value="InterPro"/>
</dbReference>
<keyword evidence="2" id="KW-1185">Reference proteome</keyword>
<sequence>MRKNISVYQRVQHEKSVNKLIYQELSLYVVEKAVLREKEPPHSSLSMTTAVGGGSNATASFDDLLFSSDSISLSTQLRKDEAMLVLKSDLMAALDKEVKSLDECNWKFEGPRSRIHLIPRRDDCYCATTSGGT</sequence>
<protein>
    <submittedName>
        <fullName evidence="1">Uncharacterized protein</fullName>
    </submittedName>
</protein>
<proteinExistence type="predicted"/>
<gene>
    <name evidence="1" type="ORF">Lalb_Chr16g0381181</name>
</gene>
<name>A0A6A4NTG1_LUPAL</name>
<comment type="caution">
    <text evidence="1">The sequence shown here is derived from an EMBL/GenBank/DDBJ whole genome shotgun (WGS) entry which is preliminary data.</text>
</comment>
<organism evidence="1 2">
    <name type="scientific">Lupinus albus</name>
    <name type="common">White lupine</name>
    <name type="synonym">Lupinus termis</name>
    <dbReference type="NCBI Taxonomy" id="3870"/>
    <lineage>
        <taxon>Eukaryota</taxon>
        <taxon>Viridiplantae</taxon>
        <taxon>Streptophyta</taxon>
        <taxon>Embryophyta</taxon>
        <taxon>Tracheophyta</taxon>
        <taxon>Spermatophyta</taxon>
        <taxon>Magnoliopsida</taxon>
        <taxon>eudicotyledons</taxon>
        <taxon>Gunneridae</taxon>
        <taxon>Pentapetalae</taxon>
        <taxon>rosids</taxon>
        <taxon>fabids</taxon>
        <taxon>Fabales</taxon>
        <taxon>Fabaceae</taxon>
        <taxon>Papilionoideae</taxon>
        <taxon>50 kb inversion clade</taxon>
        <taxon>genistoids sensu lato</taxon>
        <taxon>core genistoids</taxon>
        <taxon>Genisteae</taxon>
        <taxon>Lupinus</taxon>
    </lineage>
</organism>
<evidence type="ECO:0000313" key="2">
    <source>
        <dbReference type="Proteomes" id="UP000447434"/>
    </source>
</evidence>
<dbReference type="InterPro" id="IPR037547">
    <property type="entry name" value="SAMBA"/>
</dbReference>
<dbReference type="PANTHER" id="PTHR37387">
    <property type="entry name" value="PROTEIN SAMBA"/>
    <property type="match status" value="1"/>
</dbReference>
<reference evidence="2" key="1">
    <citation type="journal article" date="2020" name="Nat. Commun.">
        <title>Genome sequence of the cluster root forming white lupin.</title>
        <authorList>
            <person name="Hufnagel B."/>
            <person name="Marques A."/>
            <person name="Soriano A."/>
            <person name="Marques L."/>
            <person name="Divol F."/>
            <person name="Doumas P."/>
            <person name="Sallet E."/>
            <person name="Mancinotti D."/>
            <person name="Carrere S."/>
            <person name="Marande W."/>
            <person name="Arribat S."/>
            <person name="Keller J."/>
            <person name="Huneau C."/>
            <person name="Blein T."/>
            <person name="Aime D."/>
            <person name="Laguerre M."/>
            <person name="Taylor J."/>
            <person name="Schubert V."/>
            <person name="Nelson M."/>
            <person name="Geu-Flores F."/>
            <person name="Crespi M."/>
            <person name="Gallardo-Guerrero K."/>
            <person name="Delaux P.-M."/>
            <person name="Salse J."/>
            <person name="Berges H."/>
            <person name="Guyot R."/>
            <person name="Gouzy J."/>
            <person name="Peret B."/>
        </authorList>
    </citation>
    <scope>NUCLEOTIDE SEQUENCE [LARGE SCALE GENOMIC DNA]</scope>
    <source>
        <strain evidence="2">cv. Amiga</strain>
    </source>
</reference>
<dbReference type="Proteomes" id="UP000447434">
    <property type="component" value="Chromosome 16"/>
</dbReference>
<accession>A0A6A4NTG1</accession>
<dbReference type="OrthoDB" id="1935166at2759"/>
<dbReference type="EMBL" id="WOCE01000016">
    <property type="protein sequence ID" value="KAE9596926.1"/>
    <property type="molecule type" value="Genomic_DNA"/>
</dbReference>
<dbReference type="AlphaFoldDB" id="A0A6A4NTG1"/>